<dbReference type="KEGG" id="thel:IG193_00880"/>
<dbReference type="SMART" id="SM00382">
    <property type="entry name" value="AAA"/>
    <property type="match status" value="1"/>
</dbReference>
<dbReference type="FunCoup" id="A0A7L9FI60">
    <property type="interactions" value="15"/>
</dbReference>
<dbReference type="Proteomes" id="UP000594121">
    <property type="component" value="Chromosome"/>
</dbReference>
<name>A0A7L9FI60_9CREN</name>
<dbReference type="GO" id="GO:0005886">
    <property type="term" value="C:plasma membrane"/>
    <property type="evidence" value="ECO:0007669"/>
    <property type="project" value="UniProtKB-SubCell"/>
</dbReference>
<dbReference type="GO" id="GO:1900753">
    <property type="term" value="P:doxorubicin transport"/>
    <property type="evidence" value="ECO:0007669"/>
    <property type="project" value="InterPro"/>
</dbReference>
<dbReference type="GeneID" id="59148406"/>
<gene>
    <name evidence="10" type="ORF">IG193_00880</name>
</gene>
<dbReference type="InterPro" id="IPR027417">
    <property type="entry name" value="P-loop_NTPase"/>
</dbReference>
<evidence type="ECO:0000256" key="4">
    <source>
        <dbReference type="ARBA" id="ARBA00022741"/>
    </source>
</evidence>
<dbReference type="Gene3D" id="3.40.50.300">
    <property type="entry name" value="P-loop containing nucleotide triphosphate hydrolases"/>
    <property type="match status" value="1"/>
</dbReference>
<organism evidence="10 11">
    <name type="scientific">Infirmifilum lucidum</name>
    <dbReference type="NCBI Taxonomy" id="2776706"/>
    <lineage>
        <taxon>Archaea</taxon>
        <taxon>Thermoproteota</taxon>
        <taxon>Thermoprotei</taxon>
        <taxon>Thermofilales</taxon>
        <taxon>Thermofilaceae</taxon>
        <taxon>Infirmifilum</taxon>
    </lineage>
</organism>
<dbReference type="AlphaFoldDB" id="A0A7L9FI60"/>
<dbReference type="PROSITE" id="PS00211">
    <property type="entry name" value="ABC_TRANSPORTER_1"/>
    <property type="match status" value="1"/>
</dbReference>
<evidence type="ECO:0000256" key="1">
    <source>
        <dbReference type="ARBA" id="ARBA00004413"/>
    </source>
</evidence>
<evidence type="ECO:0000256" key="6">
    <source>
        <dbReference type="ARBA" id="ARBA00022967"/>
    </source>
</evidence>
<evidence type="ECO:0000259" key="9">
    <source>
        <dbReference type="PROSITE" id="PS50893"/>
    </source>
</evidence>
<dbReference type="InterPro" id="IPR003593">
    <property type="entry name" value="AAA+_ATPase"/>
</dbReference>
<proteinExistence type="inferred from homology"/>
<evidence type="ECO:0000313" key="11">
    <source>
        <dbReference type="Proteomes" id="UP000594121"/>
    </source>
</evidence>
<dbReference type="GO" id="GO:0043215">
    <property type="term" value="P:daunorubicin transport"/>
    <property type="evidence" value="ECO:0007669"/>
    <property type="project" value="InterPro"/>
</dbReference>
<dbReference type="NCBIfam" id="TIGR01188">
    <property type="entry name" value="drrA"/>
    <property type="match status" value="1"/>
</dbReference>
<sequence length="325" mass="36825">MGEAIVVEDLVKKFKDVTAVDHVSFRVKSGEIYGLLGPNGAGKTTTIHILTTLLRPTSGKALVAGFDVVKQPHEVRKHIGIVFQDPSLDNQLTAYDNMYIHGRLYGLSGEELKRRIYELLDFVELKQYANKLVRYFSGGMRRRLEIARSLLHEPEILFLDEPTIGLDPQTRVKIWDYIMAIKREHGTTILLTTHYMDEADQLCERIAIMDHGKIKAEGPPEELKSKLGGEVIYLKLDGYQAPAPCIEADFVESCKPVGRDTIQLAVRSASTALPRIFELANVMGLRIVEVTYRRPTLNEVFINLTGRELRDSLEEGGFRPPHRRW</sequence>
<keyword evidence="4" id="KW-0547">Nucleotide-binding</keyword>
<evidence type="ECO:0000256" key="8">
    <source>
        <dbReference type="ARBA" id="ARBA00049985"/>
    </source>
</evidence>
<evidence type="ECO:0000256" key="7">
    <source>
        <dbReference type="ARBA" id="ARBA00023136"/>
    </source>
</evidence>
<evidence type="ECO:0000256" key="5">
    <source>
        <dbReference type="ARBA" id="ARBA00022840"/>
    </source>
</evidence>
<dbReference type="GO" id="GO:0016887">
    <property type="term" value="F:ATP hydrolysis activity"/>
    <property type="evidence" value="ECO:0007669"/>
    <property type="project" value="InterPro"/>
</dbReference>
<keyword evidence="11" id="KW-1185">Reference proteome</keyword>
<dbReference type="InterPro" id="IPR003439">
    <property type="entry name" value="ABC_transporter-like_ATP-bd"/>
</dbReference>
<accession>A0A7L9FI60</accession>
<dbReference type="InterPro" id="IPR017871">
    <property type="entry name" value="ABC_transporter-like_CS"/>
</dbReference>
<feature type="domain" description="ABC transporter" evidence="9">
    <location>
        <begin position="5"/>
        <end position="236"/>
    </location>
</feature>
<keyword evidence="6" id="KW-1278">Translocase</keyword>
<dbReference type="RefSeq" id="WP_192819024.1">
    <property type="nucleotide sequence ID" value="NZ_CP062310.1"/>
</dbReference>
<comment type="subcellular location">
    <subcellularLocation>
        <location evidence="1">Cell membrane</location>
        <topology evidence="1">Peripheral membrane protein</topology>
        <orientation evidence="1">Cytoplasmic side</orientation>
    </subcellularLocation>
</comment>
<evidence type="ECO:0000313" key="10">
    <source>
        <dbReference type="EMBL" id="QOJ79052.1"/>
    </source>
</evidence>
<evidence type="ECO:0000256" key="3">
    <source>
        <dbReference type="ARBA" id="ARBA00022475"/>
    </source>
</evidence>
<dbReference type="SUPFAM" id="SSF52540">
    <property type="entry name" value="P-loop containing nucleoside triphosphate hydrolases"/>
    <property type="match status" value="1"/>
</dbReference>
<keyword evidence="3" id="KW-1003">Cell membrane</keyword>
<dbReference type="PANTHER" id="PTHR43582">
    <property type="entry name" value="LINEARMYCIN RESISTANCE ATP-BINDING PROTEIN LNRL"/>
    <property type="match status" value="1"/>
</dbReference>
<dbReference type="PROSITE" id="PS50893">
    <property type="entry name" value="ABC_TRANSPORTER_2"/>
    <property type="match status" value="1"/>
</dbReference>
<reference evidence="10 11" key="1">
    <citation type="submission" date="2020-10" db="EMBL/GenBank/DDBJ databases">
        <title>Thermofilum lucidum 3507LT sp. nov. a novel member of Thermofilaceae family isolated from Chile hot spring, and proposal of description order Thermofilales.</title>
        <authorList>
            <person name="Zayulina K.S."/>
            <person name="Elcheninov A.G."/>
            <person name="Toshchakov S.V."/>
            <person name="Kublanov I.V."/>
        </authorList>
    </citation>
    <scope>NUCLEOTIDE SEQUENCE [LARGE SCALE GENOMIC DNA]</scope>
    <source>
        <strain evidence="10 11">3507LT</strain>
    </source>
</reference>
<dbReference type="Pfam" id="PF13732">
    <property type="entry name" value="DrrA1-3_C"/>
    <property type="match status" value="1"/>
</dbReference>
<comment type="similarity">
    <text evidence="8">Belongs to the ABC transporter superfamily. Drug exporter-1 (DrugE1) (TC 3.A.1.105) family.</text>
</comment>
<keyword evidence="2" id="KW-0813">Transport</keyword>
<evidence type="ECO:0000256" key="2">
    <source>
        <dbReference type="ARBA" id="ARBA00022448"/>
    </source>
</evidence>
<dbReference type="InParanoid" id="A0A7L9FI60"/>
<dbReference type="PANTHER" id="PTHR43582:SF4">
    <property type="entry name" value="ANTIBIOTIC RESISTANCE ABC TRANSPORTER ATP-BINDING PROTEIN"/>
    <property type="match status" value="1"/>
</dbReference>
<protein>
    <submittedName>
        <fullName evidence="10">ATP-binding cassette domain-containing protein</fullName>
    </submittedName>
</protein>
<dbReference type="CDD" id="cd03265">
    <property type="entry name" value="ABC_DrrA"/>
    <property type="match status" value="1"/>
</dbReference>
<dbReference type="InterPro" id="IPR025302">
    <property type="entry name" value="DrrA1/2-like_C"/>
</dbReference>
<dbReference type="Pfam" id="PF00005">
    <property type="entry name" value="ABC_tran"/>
    <property type="match status" value="1"/>
</dbReference>
<dbReference type="InterPro" id="IPR005894">
    <property type="entry name" value="DrrA"/>
</dbReference>
<dbReference type="FunFam" id="3.40.50.300:FF:000589">
    <property type="entry name" value="ABC transporter, ATP-binding subunit"/>
    <property type="match status" value="1"/>
</dbReference>
<dbReference type="GO" id="GO:0005524">
    <property type="term" value="F:ATP binding"/>
    <property type="evidence" value="ECO:0007669"/>
    <property type="project" value="UniProtKB-KW"/>
</dbReference>
<keyword evidence="5 10" id="KW-0067">ATP-binding</keyword>
<dbReference type="EMBL" id="CP062310">
    <property type="protein sequence ID" value="QOJ79052.1"/>
    <property type="molecule type" value="Genomic_DNA"/>
</dbReference>
<keyword evidence="7" id="KW-0472">Membrane</keyword>